<keyword evidence="2" id="KW-1185">Reference proteome</keyword>
<dbReference type="RefSeq" id="XP_024584794.1">
    <property type="nucleotide sequence ID" value="XM_024719502.1"/>
</dbReference>
<protein>
    <submittedName>
        <fullName evidence="1">Uncharacterized protein</fullName>
    </submittedName>
</protein>
<dbReference type="Proteomes" id="UP000054928">
    <property type="component" value="Unassembled WGS sequence"/>
</dbReference>
<organism evidence="1 2">
    <name type="scientific">Plasmopara halstedii</name>
    <name type="common">Downy mildew of sunflower</name>
    <dbReference type="NCBI Taxonomy" id="4781"/>
    <lineage>
        <taxon>Eukaryota</taxon>
        <taxon>Sar</taxon>
        <taxon>Stramenopiles</taxon>
        <taxon>Oomycota</taxon>
        <taxon>Peronosporomycetes</taxon>
        <taxon>Peronosporales</taxon>
        <taxon>Peronosporaceae</taxon>
        <taxon>Plasmopara</taxon>
    </lineage>
</organism>
<proteinExistence type="predicted"/>
<name>A0A0P1B2D6_PLAHL</name>
<dbReference type="EMBL" id="CCYD01002939">
    <property type="protein sequence ID" value="CEG48425.1"/>
    <property type="molecule type" value="Genomic_DNA"/>
</dbReference>
<dbReference type="AlphaFoldDB" id="A0A0P1B2D6"/>
<evidence type="ECO:0000313" key="1">
    <source>
        <dbReference type="EMBL" id="CEG48425.1"/>
    </source>
</evidence>
<reference evidence="2" key="1">
    <citation type="submission" date="2014-09" db="EMBL/GenBank/DDBJ databases">
        <authorList>
            <person name="Sharma Rahul"/>
            <person name="Thines Marco"/>
        </authorList>
    </citation>
    <scope>NUCLEOTIDE SEQUENCE [LARGE SCALE GENOMIC DNA]</scope>
</reference>
<dbReference type="GeneID" id="36401304"/>
<accession>A0A0P1B2D6</accession>
<sequence>MARDNHFPIEGRYTLYPLVVSSVQTMTTVGHETQTLGPEHHTVPEGWRLTSQYLDTYVAYLAASSTNLAAILHKTPCTEPEDCAVHPLHFPVCSLVTLGGPLRFFAKEIFAVV</sequence>
<evidence type="ECO:0000313" key="2">
    <source>
        <dbReference type="Proteomes" id="UP000054928"/>
    </source>
</evidence>